<evidence type="ECO:0000256" key="1">
    <source>
        <dbReference type="SAM" id="MobiDB-lite"/>
    </source>
</evidence>
<comment type="caution">
    <text evidence="2">The sequence shown here is derived from an EMBL/GenBank/DDBJ whole genome shotgun (WGS) entry which is preliminary data.</text>
</comment>
<evidence type="ECO:0000313" key="2">
    <source>
        <dbReference type="EMBL" id="KAI7748668.1"/>
    </source>
</evidence>
<name>A0AAD5CUR3_AMBAR</name>
<protein>
    <submittedName>
        <fullName evidence="2">Uncharacterized protein</fullName>
    </submittedName>
</protein>
<dbReference type="Proteomes" id="UP001206925">
    <property type="component" value="Unassembled WGS sequence"/>
</dbReference>
<sequence length="123" mass="13323">VLRIQPVMMGGFSEEVSVVVVATTPRFSYRNDRSSEVAAKTLNVAETDLGLTVTGVNWPEPPLNTETVVSTPPSPGPHLYRPNASSRLFSDAMGQQRPPPEEHAAGHMSVGLHLFVLMLCVLE</sequence>
<accession>A0AAD5CUR3</accession>
<proteinExistence type="predicted"/>
<feature type="region of interest" description="Disordered" evidence="1">
    <location>
        <begin position="62"/>
        <end position="84"/>
    </location>
</feature>
<reference evidence="2" key="1">
    <citation type="submission" date="2022-06" db="EMBL/GenBank/DDBJ databases">
        <title>Uncovering the hologenomic basis of an extraordinary plant invasion.</title>
        <authorList>
            <person name="Bieker V.C."/>
            <person name="Martin M.D."/>
            <person name="Gilbert T."/>
            <person name="Hodgins K."/>
            <person name="Battlay P."/>
            <person name="Petersen B."/>
            <person name="Wilson J."/>
        </authorList>
    </citation>
    <scope>NUCLEOTIDE SEQUENCE</scope>
    <source>
        <strain evidence="2">AA19_3_7</strain>
        <tissue evidence="2">Leaf</tissue>
    </source>
</reference>
<organism evidence="2 3">
    <name type="scientific">Ambrosia artemisiifolia</name>
    <name type="common">Common ragweed</name>
    <dbReference type="NCBI Taxonomy" id="4212"/>
    <lineage>
        <taxon>Eukaryota</taxon>
        <taxon>Viridiplantae</taxon>
        <taxon>Streptophyta</taxon>
        <taxon>Embryophyta</taxon>
        <taxon>Tracheophyta</taxon>
        <taxon>Spermatophyta</taxon>
        <taxon>Magnoliopsida</taxon>
        <taxon>eudicotyledons</taxon>
        <taxon>Gunneridae</taxon>
        <taxon>Pentapetalae</taxon>
        <taxon>asterids</taxon>
        <taxon>campanulids</taxon>
        <taxon>Asterales</taxon>
        <taxon>Asteraceae</taxon>
        <taxon>Asteroideae</taxon>
        <taxon>Heliantheae alliance</taxon>
        <taxon>Heliantheae</taxon>
        <taxon>Ambrosia</taxon>
    </lineage>
</organism>
<feature type="non-terminal residue" evidence="2">
    <location>
        <position position="1"/>
    </location>
</feature>
<evidence type="ECO:0000313" key="3">
    <source>
        <dbReference type="Proteomes" id="UP001206925"/>
    </source>
</evidence>
<feature type="non-terminal residue" evidence="2">
    <location>
        <position position="123"/>
    </location>
</feature>
<dbReference type="EMBL" id="JAMZMK010006490">
    <property type="protein sequence ID" value="KAI7748668.1"/>
    <property type="molecule type" value="Genomic_DNA"/>
</dbReference>
<keyword evidence="3" id="KW-1185">Reference proteome</keyword>
<gene>
    <name evidence="2" type="ORF">M8C21_029548</name>
</gene>
<dbReference type="AlphaFoldDB" id="A0AAD5CUR3"/>